<dbReference type="PANTHER" id="PTHR46354:SF1">
    <property type="entry name" value="PROTEIN RESPONSE TO ABA AND SALT 1-RELATED"/>
    <property type="match status" value="1"/>
</dbReference>
<dbReference type="RefSeq" id="XP_016446130.1">
    <property type="nucleotide sequence ID" value="XM_016590644.1"/>
</dbReference>
<dbReference type="InterPro" id="IPR051886">
    <property type="entry name" value="Seed_Dev/Stress_Resp_Reg"/>
</dbReference>
<dbReference type="GO" id="GO:0006351">
    <property type="term" value="P:DNA-templated transcription"/>
    <property type="evidence" value="ECO:0007669"/>
    <property type="project" value="InterPro"/>
</dbReference>
<organism evidence="4">
    <name type="scientific">Nicotiana tabacum</name>
    <name type="common">Common tobacco</name>
    <dbReference type="NCBI Taxonomy" id="4097"/>
    <lineage>
        <taxon>Eukaryota</taxon>
        <taxon>Viridiplantae</taxon>
        <taxon>Streptophyta</taxon>
        <taxon>Embryophyta</taxon>
        <taxon>Tracheophyta</taxon>
        <taxon>Spermatophyta</taxon>
        <taxon>Magnoliopsida</taxon>
        <taxon>eudicotyledons</taxon>
        <taxon>Gunneridae</taxon>
        <taxon>Pentapetalae</taxon>
        <taxon>asterids</taxon>
        <taxon>lamiids</taxon>
        <taxon>Solanales</taxon>
        <taxon>Solanaceae</taxon>
        <taxon>Nicotianoideae</taxon>
        <taxon>Nicotianeae</taxon>
        <taxon>Nicotiana</taxon>
    </lineage>
</organism>
<proteinExistence type="evidence at transcript level"/>
<dbReference type="Pfam" id="PF14144">
    <property type="entry name" value="DOG1"/>
    <property type="match status" value="1"/>
</dbReference>
<dbReference type="EMBL" id="MK616135">
    <property type="protein sequence ID" value="QEO24690.1"/>
    <property type="molecule type" value="mRNA"/>
</dbReference>
<gene>
    <name evidence="4" type="primary">LOC107771305</name>
    <name evidence="2" type="synonym">DRT1-S</name>
</gene>
<reference key="1">
    <citation type="journal article" date="2014" name="Nat. Commun.">
        <title>The tobacco genome sequence and its comparison with those of tomato and potato.</title>
        <authorList>
            <person name="Sierro N."/>
            <person name="Battey J.N."/>
            <person name="Ouadi S."/>
            <person name="Bakaher N."/>
            <person name="Bovet L."/>
            <person name="Willig A."/>
            <person name="Goepfert S."/>
            <person name="Peitsch M.C."/>
            <person name="Ivanov N.V."/>
        </authorList>
    </citation>
    <scope>NUCLEOTIDE SEQUENCE [LARGE SCALE GENOMIC DNA]</scope>
    <source>
        <strain>cv. TN90</strain>
    </source>
</reference>
<dbReference type="KEGG" id="nta:107771305"/>
<dbReference type="GO" id="GO:0043565">
    <property type="term" value="F:sequence-specific DNA binding"/>
    <property type="evidence" value="ECO:0007669"/>
    <property type="project" value="InterPro"/>
</dbReference>
<name>A0A1S3Y1Z0_TOBAC</name>
<feature type="domain" description="DOG1" evidence="1">
    <location>
        <begin position="13"/>
        <end position="238"/>
    </location>
</feature>
<dbReference type="Proteomes" id="UP000790787">
    <property type="component" value="Chromosome 16"/>
</dbReference>
<dbReference type="GeneID" id="107771305"/>
<sequence>MATTSTSKNPSFEANIDTYYENWLIQLENFLEKLNEVSASYDVFNEEAEENRSSSSKLVTQVLDHYQEYYQEKFKATNGDTFFLNSPPWYTSLERTFLWMAGFKPSMLFPTINYSIGQELTPDQGEKLKKLKSEIKRDEKAIEKGMAKVQESVAAPPIFELMKRGGLLVDGEASELETIIDGLKQSMMAMIEAAEHLRGSAVRKVLDILPPKQAVKLLAAVAQFHLQARKCGLRMDNQSGKRVNEDFIL</sequence>
<dbReference type="OMA" id="NYSIGSE"/>
<evidence type="ECO:0000313" key="3">
    <source>
        <dbReference type="Proteomes" id="UP000790787"/>
    </source>
</evidence>
<reference evidence="4" key="3">
    <citation type="submission" date="2025-04" db="UniProtKB">
        <authorList>
            <consortium name="RefSeq"/>
        </authorList>
    </citation>
    <scope>IDENTIFICATION</scope>
</reference>
<reference evidence="2" key="2">
    <citation type="journal article" date="2019" name="Plant Sci.">
        <title>Overexpression of NtabDOG1L promotes plant growth and enhances drought tolerance in Nicotiana tabacum.</title>
        <authorList>
            <person name="Zhang X."/>
            <person name="Wei X."/>
            <person name="Wang M."/>
            <person name="Zhu X."/>
            <person name="Zhao Y."/>
            <person name="Wei F."/>
            <person name="Xia Z."/>
        </authorList>
    </citation>
    <scope>NUCLEOTIDE SEQUENCE</scope>
    <source>
        <tissue evidence="2">Leaf</tissue>
    </source>
</reference>
<dbReference type="AlphaFoldDB" id="A0A1S3Y1Z0"/>
<dbReference type="SMR" id="A0A1S3Y1Z0"/>
<dbReference type="PaxDb" id="4097-A0A1S3Y1Z0"/>
<dbReference type="PANTHER" id="PTHR46354">
    <property type="entry name" value="DOG1 DOMAIN-CONTAINING PROTEIN"/>
    <property type="match status" value="1"/>
</dbReference>
<dbReference type="PROSITE" id="PS51806">
    <property type="entry name" value="DOG1"/>
    <property type="match status" value="1"/>
</dbReference>
<evidence type="ECO:0000313" key="2">
    <source>
        <dbReference type="EMBL" id="QEO24690.1"/>
    </source>
</evidence>
<keyword evidence="3" id="KW-1185">Reference proteome</keyword>
<dbReference type="STRING" id="4097.A0A1S3Y1Z0"/>
<evidence type="ECO:0000313" key="4">
    <source>
        <dbReference type="RefSeq" id="XP_016446130.1"/>
    </source>
</evidence>
<dbReference type="OrthoDB" id="1889475at2759"/>
<evidence type="ECO:0000259" key="1">
    <source>
        <dbReference type="PROSITE" id="PS51806"/>
    </source>
</evidence>
<protein>
    <submittedName>
        <fullName evidence="2">Drought tolerance 1-S</fullName>
    </submittedName>
    <submittedName>
        <fullName evidence="4">Transcription factor TGA7</fullName>
    </submittedName>
</protein>
<accession>A0A1S3Y1Z0</accession>
<dbReference type="InterPro" id="IPR025422">
    <property type="entry name" value="TGA_domain"/>
</dbReference>